<gene>
    <name evidence="1" type="ordered locus">Bsph_3205</name>
</gene>
<evidence type="ECO:0000313" key="1">
    <source>
        <dbReference type="EMBL" id="ACA40714.1"/>
    </source>
</evidence>
<dbReference type="Proteomes" id="UP000002164">
    <property type="component" value="Chromosome"/>
</dbReference>
<accession>B1HQ71</accession>
<sequence>MEETTMREQLIKAMQRNQLVDIMYIAKNGSVTKRRVRVIKIVGDSLQAFCFTRQAKRSFIIQNILAVTPVFRKEREVV</sequence>
<evidence type="ECO:0008006" key="3">
    <source>
        <dbReference type="Google" id="ProtNLM"/>
    </source>
</evidence>
<dbReference type="EMBL" id="CP000817">
    <property type="protein sequence ID" value="ACA40714.1"/>
    <property type="molecule type" value="Genomic_DNA"/>
</dbReference>
<proteinExistence type="predicted"/>
<dbReference type="HOGENOM" id="CLU_181292_2_0_9"/>
<reference evidence="1 2" key="1">
    <citation type="journal article" date="2008" name="J. Bacteriol.">
        <title>Complete genome sequence of the mosquitocidal bacterium Bacillus sphaericus C3-41 and comparison with those of closely related Bacillus species.</title>
        <authorList>
            <person name="Hu X."/>
            <person name="Fan W."/>
            <person name="Han B."/>
            <person name="Liu H."/>
            <person name="Zheng D."/>
            <person name="Li Q."/>
            <person name="Dong W."/>
            <person name="Yan J."/>
            <person name="Gao M."/>
            <person name="Berry C."/>
            <person name="Yuan Z."/>
        </authorList>
    </citation>
    <scope>NUCLEOTIDE SEQUENCE [LARGE SCALE GENOMIC DNA]</scope>
    <source>
        <strain evidence="1 2">C3-41</strain>
    </source>
</reference>
<protein>
    <recommendedName>
        <fullName evidence="3">Transcriptional regulator</fullName>
    </recommendedName>
</protein>
<evidence type="ECO:0000313" key="2">
    <source>
        <dbReference type="Proteomes" id="UP000002164"/>
    </source>
</evidence>
<dbReference type="AlphaFoldDB" id="B1HQ71"/>
<organism evidence="1 2">
    <name type="scientific">Lysinibacillus sphaericus (strain C3-41)</name>
    <dbReference type="NCBI Taxonomy" id="444177"/>
    <lineage>
        <taxon>Bacteria</taxon>
        <taxon>Bacillati</taxon>
        <taxon>Bacillota</taxon>
        <taxon>Bacilli</taxon>
        <taxon>Bacillales</taxon>
        <taxon>Bacillaceae</taxon>
        <taxon>Lysinibacillus</taxon>
    </lineage>
</organism>
<dbReference type="KEGG" id="lsp:Bsph_3205"/>
<dbReference type="EnsemblBacteria" id="ACA40714">
    <property type="protein sequence ID" value="ACA40714"/>
    <property type="gene ID" value="Bsph_3205"/>
</dbReference>
<name>B1HQ71_LYSSC</name>